<evidence type="ECO:0000256" key="2">
    <source>
        <dbReference type="SAM" id="Phobius"/>
    </source>
</evidence>
<keyword evidence="2" id="KW-1133">Transmembrane helix</keyword>
<accession>A0ABQ5GUR6</accession>
<proteinExistence type="predicted"/>
<organism evidence="3 4">
    <name type="scientific">Tanacetum coccineum</name>
    <dbReference type="NCBI Taxonomy" id="301880"/>
    <lineage>
        <taxon>Eukaryota</taxon>
        <taxon>Viridiplantae</taxon>
        <taxon>Streptophyta</taxon>
        <taxon>Embryophyta</taxon>
        <taxon>Tracheophyta</taxon>
        <taxon>Spermatophyta</taxon>
        <taxon>Magnoliopsida</taxon>
        <taxon>eudicotyledons</taxon>
        <taxon>Gunneridae</taxon>
        <taxon>Pentapetalae</taxon>
        <taxon>asterids</taxon>
        <taxon>campanulids</taxon>
        <taxon>Asterales</taxon>
        <taxon>Asteraceae</taxon>
        <taxon>Asteroideae</taxon>
        <taxon>Anthemideae</taxon>
        <taxon>Anthemidinae</taxon>
        <taxon>Tanacetum</taxon>
    </lineage>
</organism>
<keyword evidence="2" id="KW-0472">Membrane</keyword>
<gene>
    <name evidence="3" type="ORF">Tco_1045726</name>
</gene>
<dbReference type="Proteomes" id="UP001151760">
    <property type="component" value="Unassembled WGS sequence"/>
</dbReference>
<evidence type="ECO:0000313" key="4">
    <source>
        <dbReference type="Proteomes" id="UP001151760"/>
    </source>
</evidence>
<keyword evidence="4" id="KW-1185">Reference proteome</keyword>
<keyword evidence="1" id="KW-0175">Coiled coil</keyword>
<dbReference type="EMBL" id="BQNB010018856">
    <property type="protein sequence ID" value="GJT79001.1"/>
    <property type="molecule type" value="Genomic_DNA"/>
</dbReference>
<comment type="caution">
    <text evidence="3">The sequence shown here is derived from an EMBL/GenBank/DDBJ whole genome shotgun (WGS) entry which is preliminary data.</text>
</comment>
<feature type="coiled-coil region" evidence="1">
    <location>
        <begin position="177"/>
        <end position="229"/>
    </location>
</feature>
<feature type="transmembrane region" description="Helical" evidence="2">
    <location>
        <begin position="25"/>
        <end position="45"/>
    </location>
</feature>
<reference evidence="3" key="1">
    <citation type="journal article" date="2022" name="Int. J. Mol. Sci.">
        <title>Draft Genome of Tanacetum Coccineum: Genomic Comparison of Closely Related Tanacetum-Family Plants.</title>
        <authorList>
            <person name="Yamashiro T."/>
            <person name="Shiraishi A."/>
            <person name="Nakayama K."/>
            <person name="Satake H."/>
        </authorList>
    </citation>
    <scope>NUCLEOTIDE SEQUENCE</scope>
</reference>
<sequence>MELHDVSYGIEYVARPLLLFFSSEINFLLGLLKWTYALYLLGLLVSAGMDTLKSTNLPTTTSKLHQTSVEQIRIILQESKEELGKDKQEGNNIEEVTPDAVDNSRTIFDVEPLQKVQNDNDNYNVFANDREHPEQPEYVNVTYLKEHDDINIITDSLDMSNNGGEADQDDDDHARERDLLASLIEKLKCEIDESKDRNKLLESSNKTLIEKLKSEIKDFKNKNECLESSNIHFKEANTELAKNK</sequence>
<evidence type="ECO:0000256" key="1">
    <source>
        <dbReference type="SAM" id="Coils"/>
    </source>
</evidence>
<name>A0ABQ5GUR6_9ASTR</name>
<protein>
    <submittedName>
        <fullName evidence="3">Uncharacterized protein</fullName>
    </submittedName>
</protein>
<reference evidence="3" key="2">
    <citation type="submission" date="2022-01" db="EMBL/GenBank/DDBJ databases">
        <authorList>
            <person name="Yamashiro T."/>
            <person name="Shiraishi A."/>
            <person name="Satake H."/>
            <person name="Nakayama K."/>
        </authorList>
    </citation>
    <scope>NUCLEOTIDE SEQUENCE</scope>
</reference>
<keyword evidence="2" id="KW-0812">Transmembrane</keyword>
<evidence type="ECO:0000313" key="3">
    <source>
        <dbReference type="EMBL" id="GJT79001.1"/>
    </source>
</evidence>